<proteinExistence type="predicted"/>
<dbReference type="SUPFAM" id="SSF56281">
    <property type="entry name" value="Metallo-hydrolase/oxidoreductase"/>
    <property type="match status" value="1"/>
</dbReference>
<evidence type="ECO:0000313" key="3">
    <source>
        <dbReference type="Proteomes" id="UP000005808"/>
    </source>
</evidence>
<sequence length="159" mass="17555">MVRLMNAGCGEREVLASLALPPELFDQPWMRPAYGDPSYIARDIYRSENGWWDRNPTSLHPAPPERAAAEIVAAIADHEALIRHAEALADRGETQLALHVIDVLATARGDSPTLARARSLKARWLRERAGQVRSYVSRSLYAAAADMIEQGTGHAFGIR</sequence>
<dbReference type="Pfam" id="PF14863">
    <property type="entry name" value="Alkyl_sulf_dimr"/>
    <property type="match status" value="1"/>
</dbReference>
<reference evidence="2 3" key="1">
    <citation type="journal article" date="2012" name="J. Bacteriol.">
        <title>De Novo Genome Project of Cupriavidus basilensis OR16.</title>
        <authorList>
            <person name="Cserhati M."/>
            <person name="Kriszt B."/>
            <person name="Szoboszlay S."/>
            <person name="Toth A."/>
            <person name="Szabo I."/>
            <person name="Tancsics A."/>
            <person name="Nagy I."/>
            <person name="Horvath B."/>
            <person name="Nagy I."/>
            <person name="Kukolya J."/>
        </authorList>
    </citation>
    <scope>NUCLEOTIDE SEQUENCE [LARGE SCALE GENOMIC DNA]</scope>
    <source>
        <strain evidence="2 3">OR16</strain>
    </source>
</reference>
<dbReference type="InterPro" id="IPR038536">
    <property type="entry name" value="Alkyl/aryl-sulf_dimr_sf"/>
</dbReference>
<organism evidence="2 3">
    <name type="scientific">Cupriavidus basilensis OR16</name>
    <dbReference type="NCBI Taxonomy" id="1127483"/>
    <lineage>
        <taxon>Bacteria</taxon>
        <taxon>Pseudomonadati</taxon>
        <taxon>Pseudomonadota</taxon>
        <taxon>Betaproteobacteria</taxon>
        <taxon>Burkholderiales</taxon>
        <taxon>Burkholderiaceae</taxon>
        <taxon>Cupriavidus</taxon>
    </lineage>
</organism>
<name>H1SJ05_9BURK</name>
<comment type="caution">
    <text evidence="2">The sequence shown here is derived from an EMBL/GenBank/DDBJ whole genome shotgun (WGS) entry which is preliminary data.</text>
</comment>
<protein>
    <submittedName>
        <fullName evidence="2">Beta-lactamase-like protein</fullName>
    </submittedName>
</protein>
<accession>H1SJ05</accession>
<dbReference type="PATRIC" id="fig|1127483.3.peg.8354"/>
<feature type="domain" description="Alkyl sulfatase dimerisation" evidence="1">
    <location>
        <begin position="12"/>
        <end position="151"/>
    </location>
</feature>
<dbReference type="InterPro" id="IPR029228">
    <property type="entry name" value="Alkyl_sulf_dimr"/>
</dbReference>
<dbReference type="Proteomes" id="UP000005808">
    <property type="component" value="Unassembled WGS sequence"/>
</dbReference>
<dbReference type="InterPro" id="IPR036866">
    <property type="entry name" value="RibonucZ/Hydroxyglut_hydro"/>
</dbReference>
<dbReference type="GO" id="GO:0046983">
    <property type="term" value="F:protein dimerization activity"/>
    <property type="evidence" value="ECO:0007669"/>
    <property type="project" value="InterPro"/>
</dbReference>
<gene>
    <name evidence="2" type="ORF">OR16_42478</name>
</gene>
<evidence type="ECO:0000259" key="1">
    <source>
        <dbReference type="Pfam" id="PF14863"/>
    </source>
</evidence>
<dbReference type="PANTHER" id="PTHR43223">
    <property type="entry name" value="ALKYL/ARYL-SULFATASE"/>
    <property type="match status" value="1"/>
</dbReference>
<dbReference type="InterPro" id="IPR052195">
    <property type="entry name" value="Bact_Alkyl/Aryl-Sulfatase"/>
</dbReference>
<dbReference type="PANTHER" id="PTHR43223:SF2">
    <property type="entry name" value="METALLO-BETA-LACTAMASE DOMAIN-CONTAINING PROTEIN"/>
    <property type="match status" value="1"/>
</dbReference>
<dbReference type="Gene3D" id="1.25.40.880">
    <property type="entry name" value="Alkyl sulfatase, dimerisation domain"/>
    <property type="match status" value="1"/>
</dbReference>
<evidence type="ECO:0000313" key="2">
    <source>
        <dbReference type="EMBL" id="EHP37500.1"/>
    </source>
</evidence>
<dbReference type="AlphaFoldDB" id="H1SJ05"/>
<dbReference type="EMBL" id="AHJE01000328">
    <property type="protein sequence ID" value="EHP37500.1"/>
    <property type="molecule type" value="Genomic_DNA"/>
</dbReference>